<sequence>MKSLYYLEKSPVEIEEIYTYDLRLYDEPNIMSGIKIPHIIIIVALTIILLTLLMLFAPFPYIVSYLIAFLFIIAITYFILNHNKYDFLAYLFVFVEDTNGNFYLVYNENQEPIAGPMLKRYFDENEYLGDF</sequence>
<organism evidence="2 3">
    <name type="scientific">Candidatus Erysipelatoclostridium merdavium</name>
    <dbReference type="NCBI Taxonomy" id="2838566"/>
    <lineage>
        <taxon>Bacteria</taxon>
        <taxon>Bacillati</taxon>
        <taxon>Bacillota</taxon>
        <taxon>Erysipelotrichia</taxon>
        <taxon>Erysipelotrichales</taxon>
        <taxon>Erysipelotrichales incertae sedis</taxon>
    </lineage>
</organism>
<feature type="transmembrane region" description="Helical" evidence="1">
    <location>
        <begin position="39"/>
        <end position="56"/>
    </location>
</feature>
<dbReference type="EMBL" id="DXET01000265">
    <property type="protein sequence ID" value="HIX82646.1"/>
    <property type="molecule type" value="Genomic_DNA"/>
</dbReference>
<keyword evidence="1" id="KW-0812">Transmembrane</keyword>
<feature type="transmembrane region" description="Helical" evidence="1">
    <location>
        <begin position="62"/>
        <end position="80"/>
    </location>
</feature>
<comment type="caution">
    <text evidence="2">The sequence shown here is derived from an EMBL/GenBank/DDBJ whole genome shotgun (WGS) entry which is preliminary data.</text>
</comment>
<keyword evidence="1" id="KW-1133">Transmembrane helix</keyword>
<dbReference type="Proteomes" id="UP000886724">
    <property type="component" value="Unassembled WGS sequence"/>
</dbReference>
<evidence type="ECO:0000256" key="1">
    <source>
        <dbReference type="SAM" id="Phobius"/>
    </source>
</evidence>
<protein>
    <submittedName>
        <fullName evidence="2">Uncharacterized protein</fullName>
    </submittedName>
</protein>
<proteinExistence type="predicted"/>
<evidence type="ECO:0000313" key="3">
    <source>
        <dbReference type="Proteomes" id="UP000886724"/>
    </source>
</evidence>
<reference evidence="2" key="1">
    <citation type="journal article" date="2021" name="PeerJ">
        <title>Extensive microbial diversity within the chicken gut microbiome revealed by metagenomics and culture.</title>
        <authorList>
            <person name="Gilroy R."/>
            <person name="Ravi A."/>
            <person name="Getino M."/>
            <person name="Pursley I."/>
            <person name="Horton D.L."/>
            <person name="Alikhan N.F."/>
            <person name="Baker D."/>
            <person name="Gharbi K."/>
            <person name="Hall N."/>
            <person name="Watson M."/>
            <person name="Adriaenssens E.M."/>
            <person name="Foster-Nyarko E."/>
            <person name="Jarju S."/>
            <person name="Secka A."/>
            <person name="Antonio M."/>
            <person name="Oren A."/>
            <person name="Chaudhuri R.R."/>
            <person name="La Ragione R."/>
            <person name="Hildebrand F."/>
            <person name="Pallen M.J."/>
        </authorList>
    </citation>
    <scope>NUCLEOTIDE SEQUENCE</scope>
    <source>
        <strain evidence="2">ChiGjej1B1-14440</strain>
    </source>
</reference>
<reference evidence="2" key="2">
    <citation type="submission" date="2021-04" db="EMBL/GenBank/DDBJ databases">
        <authorList>
            <person name="Gilroy R."/>
        </authorList>
    </citation>
    <scope>NUCLEOTIDE SEQUENCE</scope>
    <source>
        <strain evidence="2">ChiGjej1B1-14440</strain>
    </source>
</reference>
<evidence type="ECO:0000313" key="2">
    <source>
        <dbReference type="EMBL" id="HIX82646.1"/>
    </source>
</evidence>
<accession>A0A9D2BNK8</accession>
<keyword evidence="1" id="KW-0472">Membrane</keyword>
<gene>
    <name evidence="2" type="ORF">H9980_11860</name>
</gene>
<dbReference type="AlphaFoldDB" id="A0A9D2BNK8"/>
<name>A0A9D2BNK8_9FIRM</name>
<feature type="non-terminal residue" evidence="2">
    <location>
        <position position="131"/>
    </location>
</feature>